<dbReference type="Proteomes" id="UP000694865">
    <property type="component" value="Unplaced"/>
</dbReference>
<dbReference type="InterPro" id="IPR013162">
    <property type="entry name" value="CD80_C2-set"/>
</dbReference>
<keyword evidence="7" id="KW-0393">Immunoglobulin domain</keyword>
<feature type="region of interest" description="Disordered" evidence="8">
    <location>
        <begin position="1"/>
        <end position="32"/>
    </location>
</feature>
<organism evidence="11 12">
    <name type="scientific">Saccoglossus kowalevskii</name>
    <name type="common">Acorn worm</name>
    <dbReference type="NCBI Taxonomy" id="10224"/>
    <lineage>
        <taxon>Eukaryota</taxon>
        <taxon>Metazoa</taxon>
        <taxon>Hemichordata</taxon>
        <taxon>Enteropneusta</taxon>
        <taxon>Harrimaniidae</taxon>
        <taxon>Saccoglossus</taxon>
    </lineage>
</organism>
<evidence type="ECO:0000259" key="10">
    <source>
        <dbReference type="PROSITE" id="PS50835"/>
    </source>
</evidence>
<dbReference type="SMART" id="SM00409">
    <property type="entry name" value="IG"/>
    <property type="match status" value="7"/>
</dbReference>
<name>A0ABM0MP24_SACKO</name>
<protein>
    <submittedName>
        <fullName evidence="12">Hemicentin-2-like</fullName>
    </submittedName>
</protein>
<feature type="region of interest" description="Disordered" evidence="8">
    <location>
        <begin position="866"/>
        <end position="896"/>
    </location>
</feature>
<keyword evidence="11" id="KW-1185">Reference proteome</keyword>
<keyword evidence="6" id="KW-0325">Glycoprotein</keyword>
<dbReference type="Pfam" id="PF13927">
    <property type="entry name" value="Ig_3"/>
    <property type="match status" value="3"/>
</dbReference>
<evidence type="ECO:0000313" key="12">
    <source>
        <dbReference type="RefSeq" id="XP_006821765.1"/>
    </source>
</evidence>
<dbReference type="InterPro" id="IPR036179">
    <property type="entry name" value="Ig-like_dom_sf"/>
</dbReference>
<evidence type="ECO:0000256" key="1">
    <source>
        <dbReference type="ARBA" id="ARBA00004479"/>
    </source>
</evidence>
<dbReference type="PROSITE" id="PS50835">
    <property type="entry name" value="IG_LIKE"/>
    <property type="match status" value="7"/>
</dbReference>
<comment type="subcellular location">
    <subcellularLocation>
        <location evidence="1">Membrane</location>
        <topology evidence="1">Single-pass type I membrane protein</topology>
    </subcellularLocation>
</comment>
<feature type="domain" description="Ig-like" evidence="10">
    <location>
        <begin position="695"/>
        <end position="778"/>
    </location>
</feature>
<feature type="domain" description="Ig-like" evidence="10">
    <location>
        <begin position="17"/>
        <end position="126"/>
    </location>
</feature>
<dbReference type="InterPro" id="IPR003598">
    <property type="entry name" value="Ig_sub2"/>
</dbReference>
<keyword evidence="3 9" id="KW-1133">Transmembrane helix</keyword>
<evidence type="ECO:0000256" key="6">
    <source>
        <dbReference type="ARBA" id="ARBA00023180"/>
    </source>
</evidence>
<gene>
    <name evidence="12" type="primary">LOC102804898</name>
</gene>
<dbReference type="InterPro" id="IPR007110">
    <property type="entry name" value="Ig-like_dom"/>
</dbReference>
<evidence type="ECO:0000256" key="2">
    <source>
        <dbReference type="ARBA" id="ARBA00022692"/>
    </source>
</evidence>
<dbReference type="Pfam" id="PF08205">
    <property type="entry name" value="C2-set_2"/>
    <property type="match status" value="1"/>
</dbReference>
<dbReference type="InterPro" id="IPR013106">
    <property type="entry name" value="Ig_V-set"/>
</dbReference>
<evidence type="ECO:0000256" key="7">
    <source>
        <dbReference type="ARBA" id="ARBA00023319"/>
    </source>
</evidence>
<dbReference type="SUPFAM" id="SSF48726">
    <property type="entry name" value="Immunoglobulin"/>
    <property type="match status" value="7"/>
</dbReference>
<evidence type="ECO:0000256" key="4">
    <source>
        <dbReference type="ARBA" id="ARBA00023136"/>
    </source>
</evidence>
<feature type="transmembrane region" description="Helical" evidence="9">
    <location>
        <begin position="795"/>
        <end position="822"/>
    </location>
</feature>
<proteinExistence type="predicted"/>
<dbReference type="InterPro" id="IPR051275">
    <property type="entry name" value="Cell_adhesion_signaling"/>
</dbReference>
<dbReference type="SMART" id="SM00406">
    <property type="entry name" value="IGv"/>
    <property type="match status" value="6"/>
</dbReference>
<dbReference type="Gene3D" id="2.60.40.10">
    <property type="entry name" value="Immunoglobulins"/>
    <property type="match status" value="7"/>
</dbReference>
<feature type="compositionally biased region" description="Basic and acidic residues" evidence="8">
    <location>
        <begin position="870"/>
        <end position="879"/>
    </location>
</feature>
<dbReference type="Pfam" id="PF07679">
    <property type="entry name" value="I-set"/>
    <property type="match status" value="2"/>
</dbReference>
<feature type="domain" description="Ig-like" evidence="10">
    <location>
        <begin position="256"/>
        <end position="352"/>
    </location>
</feature>
<evidence type="ECO:0000256" key="3">
    <source>
        <dbReference type="ARBA" id="ARBA00022989"/>
    </source>
</evidence>
<dbReference type="RefSeq" id="XP_006821765.1">
    <property type="nucleotide sequence ID" value="XM_006821702.1"/>
</dbReference>
<dbReference type="SMART" id="SM00408">
    <property type="entry name" value="IGc2"/>
    <property type="match status" value="7"/>
</dbReference>
<dbReference type="GeneID" id="102804898"/>
<evidence type="ECO:0000256" key="8">
    <source>
        <dbReference type="SAM" id="MobiDB-lite"/>
    </source>
</evidence>
<evidence type="ECO:0000256" key="9">
    <source>
        <dbReference type="SAM" id="Phobius"/>
    </source>
</evidence>
<keyword evidence="4 9" id="KW-0472">Membrane</keyword>
<dbReference type="InterPro" id="IPR003599">
    <property type="entry name" value="Ig_sub"/>
</dbReference>
<dbReference type="InterPro" id="IPR013783">
    <property type="entry name" value="Ig-like_fold"/>
</dbReference>
<evidence type="ECO:0000313" key="11">
    <source>
        <dbReference type="Proteomes" id="UP000694865"/>
    </source>
</evidence>
<feature type="domain" description="Ig-like" evidence="10">
    <location>
        <begin position="457"/>
        <end position="562"/>
    </location>
</feature>
<feature type="domain" description="Ig-like" evidence="10">
    <location>
        <begin position="587"/>
        <end position="683"/>
    </location>
</feature>
<accession>A0ABM0MP24</accession>
<feature type="domain" description="Ig-like" evidence="10">
    <location>
        <begin position="360"/>
        <end position="451"/>
    </location>
</feature>
<feature type="domain" description="Ig-like" evidence="10">
    <location>
        <begin position="141"/>
        <end position="250"/>
    </location>
</feature>
<keyword evidence="5" id="KW-1015">Disulfide bond</keyword>
<sequence>MSSKGHCPGDQNSERPPSLYTESSDDGIAGQQDIVTSPSNVTVDEGDTVILQCRTVNKVGNLYWIKDEAVLISSETDILITGDRHSISGNVGEGEYDLQIVGVTGSDSGNYMCLLASAGEQDQKLTEPAKLTVITIATESPQVTTTRDVPIQSFSLEPTDAEVGYGDTVIFRCTIANKRGTQVWFKEANGIAIEELVINNDERLSVTGNQSEGEYNLKIVNVTEEDAGNYSCTVRAMGNSPVISSEATLTVKIVQHTFVSEPESETVELNVTVTLNCQVDNKEGDVIWYKDDIAISNDDVTIIEDDRYSIVGDNTIGVYNLQIESTVGGDTGNFQCIVTSGDDSDRLESNVARLTVLTIPTITTAPMDQTVEEGDDVILQCSVANKDAELVWTKDGVTISTDMTTHDVRYTILGSQSQYNLHIDDVTSADSGVYTCQMEGNPPVAASANLNVAVFIPPDSNGPICTTDAPVIYAGDRVTITCEIQAPQATRVLPYESTTLQCQISQTSGQAVWSKEGEEISVGPTITNGNNRYDVVGNHGDGEYNLKIDDISADDEGQYACTRLLVTRATQNSPFVTVYLDVDTETPHLYKTPISRSPREGYPVQLQCAKVNTDEDDQLQWRKDGQLISLDQSVEGAYQDRIYISGDHSKGEYYLNFYPILKSDGGSYTCQLSDVSSTSVTLSVRDALPPSHGFPSCTALDTELVIGSNITLECLSRDGQPPGELHWMRDHKRVSSYVVNSDDPDVIIIGVSLVLTSDDNGATYTCTLDHVTYDEPLTCVTGPLNVTGTETDWRVLAITFCVLLGVAIIIFIVVCIIIIWCVRNANKSIEADEENVEVVNADDKKDNKAHPKKDNVLLNNLDGSLKKKGKVDTSRDRKTPGKTTLTNTYYPPPSEYYDETLPSNGIGKRRLHSKNVVTPSKSKRMTNVVRNHQDTHTMCLIRL</sequence>
<dbReference type="InterPro" id="IPR013098">
    <property type="entry name" value="Ig_I-set"/>
</dbReference>
<evidence type="ECO:0000256" key="5">
    <source>
        <dbReference type="ARBA" id="ARBA00023157"/>
    </source>
</evidence>
<reference evidence="12" key="1">
    <citation type="submission" date="2025-08" db="UniProtKB">
        <authorList>
            <consortium name="RefSeq"/>
        </authorList>
    </citation>
    <scope>IDENTIFICATION</scope>
    <source>
        <tissue evidence="12">Testes</tissue>
    </source>
</reference>
<dbReference type="PANTHER" id="PTHR11640">
    <property type="entry name" value="NEPHRIN"/>
    <property type="match status" value="1"/>
</dbReference>
<keyword evidence="2 9" id="KW-0812">Transmembrane</keyword>